<dbReference type="GO" id="GO:0003676">
    <property type="term" value="F:nucleic acid binding"/>
    <property type="evidence" value="ECO:0007669"/>
    <property type="project" value="InterPro"/>
</dbReference>
<keyword evidence="2" id="KW-0067">ATP-binding</keyword>
<dbReference type="PANTHER" id="PTHR47957:SF3">
    <property type="entry name" value="ATP-DEPENDENT HELICASE HRQ1"/>
    <property type="match status" value="1"/>
</dbReference>
<dbReference type="GO" id="GO:0043138">
    <property type="term" value="F:3'-5' DNA helicase activity"/>
    <property type="evidence" value="ECO:0007669"/>
    <property type="project" value="TreeGrafter"/>
</dbReference>
<dbReference type="Proteomes" id="UP000321595">
    <property type="component" value="Chromosome"/>
</dbReference>
<dbReference type="GO" id="GO:0036297">
    <property type="term" value="P:interstrand cross-link repair"/>
    <property type="evidence" value="ECO:0007669"/>
    <property type="project" value="TreeGrafter"/>
</dbReference>
<reference evidence="6 7" key="1">
    <citation type="submission" date="2019-08" db="EMBL/GenBank/DDBJ databases">
        <authorList>
            <person name="Liang Q."/>
        </authorList>
    </citation>
    <scope>NUCLEOTIDE SEQUENCE [LARGE SCALE GENOMIC DNA]</scope>
    <source>
        <strain evidence="6 7">V1718</strain>
    </source>
</reference>
<dbReference type="Pfam" id="PF00270">
    <property type="entry name" value="DEAD"/>
    <property type="match status" value="2"/>
</dbReference>
<protein>
    <submittedName>
        <fullName evidence="6">DEAD/DEAH box helicase</fullName>
    </submittedName>
</protein>
<dbReference type="KEGG" id="bbae:FRD01_22540"/>
<evidence type="ECO:0000313" key="7">
    <source>
        <dbReference type="Proteomes" id="UP000321595"/>
    </source>
</evidence>
<name>A0A5B8Y0U6_9DELT</name>
<evidence type="ECO:0000256" key="2">
    <source>
        <dbReference type="ARBA" id="ARBA00022840"/>
    </source>
</evidence>
<dbReference type="Gene3D" id="3.40.50.300">
    <property type="entry name" value="P-loop containing nucleotide triphosphate hydrolases"/>
    <property type="match status" value="2"/>
</dbReference>
<evidence type="ECO:0000259" key="4">
    <source>
        <dbReference type="PROSITE" id="PS51192"/>
    </source>
</evidence>
<keyword evidence="6" id="KW-0378">Hydrolase</keyword>
<dbReference type="InterPro" id="IPR018973">
    <property type="entry name" value="MZB"/>
</dbReference>
<sequence>MLNPITYTENVARDFLRYQLSAYPLADDRMQEQMRSLLNLDETRKTPLLKGPYVSLSRMFRQGTAVKDLILEGVLHPHMERIVSYSHLYGHQDTAVRSILSGTHTLVSTGTGSGKTESFLYPIISRCLALRDQNTAAGITAVIVYPMNALAEDQLGRLRELLCGTGISFGIYVGSTPERAADVSGIRLPQNASRETYLAALETERQSSEPRAVHPPEERASREEMRASGKQPRILLTNVKQLELLLTRQRDVELFDAARLEFLAVDEAHTFSGAMGAETACLIRRLRAFCGHTPDDTVCIATSATIADPKSGVHAAREFASRFFGIRAENVELVSEEYQEETWADELVPCAPPSGDPLVQLEMVLTILRDADVDSPDDRALSQLKTYLQTLLGARVDMNDWRRSLYDLLGCNETVFHIASELNKPASLKVLCETVAEKLGRNVHEAELLMWLALGAAARKNERPLLRPVVHAFVRGVDGAVVTFPAQVPDPKLWLAAEDAVEEAEELHRLHVMTCTTCGQHYFEHFVADFEFMGASPGGGELLDGMRLWPALESNSEGANRVVLLNRFAFMDEEDETDLGKHNRLSAIFYCRFCGGLHSTSRERCGSCGNSDALIELFAVQQKRDAPGRLSSCVACKQPSRTRHGRHREPARPVKAVNVSDVHVLAQSMLQHAERRRLLIFADNRQDAAFQAGWMQDHARRFRLRAVMDEIIQAGATSPGDLVFALDELLENDEDLSRALIPEVWRVARKERSGNQHQQERKKFLRLQVMRELATGNRQRLGLEPWGRMRVDYASLNPDHVFFKNWAPEFGIEPIELVDGVASMLDVERRKNILWDPETGLYSRYWYENAREVERGYIPLMQSPPKGLKLRRGDNDDKRWVGQFIAQNGQSAPAQAVKKWGLDPERSVSFLEELWRFLTEETAILKQVTLLGGRGEALVGSAGTHQIDSDSLLLVPHTGVWQCRKCRRGYARSAPHSVCMGWHCDGTLEFKPDNDDDYDLTLLKENFVMVRPREHSAQVPAEDREVIERLFKGSGERVNVVVSTPTLELGVDIGALDSVLMRNVPPLPANYWQRAGRAGRRHRMAVNLTYARPASHDRAYFADPLKMLGGLITPPSFNLKNAVMVKKHVHSAVLGLLHKWARSSDLSEFDRAEIKEALGRTFPHQIRGYLFDEQGRVLLSLFDVSPLRTLTSKHLEGLLAHVVEAFAQGWPETDEVVVSEATLRTAISEMPEELESVIRRLDRRLRWALGQLDRLDVRRREQGTLVEEDQELWRRCDKLVKKLKGEVTRRGNQAEGFDDTYTYAVLAAEGYLPGYGLDNGAIAATHIAPENEYRMRDWIIRRAPAMALREYIPGNLIYANGHRFAPRYFQLSPEDPTVFQVDIANEAVVERGAGRPQDAQRVSESHLAAVPVCDVQLPHFASISDDEDYRFQLPSAVYGYELERHEEGRAFDWGRSEILWRRSVHMRLVNVGPSGMVATQQLGFPICTVCGQSRSPFIPDEHLKKFQEAHRERCGQTPYKIGIFADVIADALTFQHVADRKVGHSVLEALRQGASQVLEMEIDDLQLLAMGYAGGTHVDMVLYDPMPGGSGLLEQMLARWPEVIEAAKELLETCASDCGSACVDCLLTYRNAHYHRHLNRHSAIEFFDREGAHIEFKHDIPARLPTESQSGEITNRAEEILAHMMKRAGFPEPIAQKEIDLGHPLGRTFPDFYFDDPNEMFDGICIYLDGQTKYGPDPVQERQRELGIRQELEARGYRVLEIEFSALTDQTAMGRTFQMLARLLMGRDAADRIRGDLSWFEEMAPTAPAAGTDAWVDVAYLIGSEWAPLVSALRNDFPGPQIVGEDIMEGSRATGARVLMAWFNENRRIELRDGGPDSGDALVITPDTDVNGVKDFLRRHLEVE</sequence>
<dbReference type="InterPro" id="IPR027417">
    <property type="entry name" value="P-loop_NTPase"/>
</dbReference>
<proteinExistence type="predicted"/>
<dbReference type="EMBL" id="CP042467">
    <property type="protein sequence ID" value="QED29963.1"/>
    <property type="molecule type" value="Genomic_DNA"/>
</dbReference>
<dbReference type="InterPro" id="IPR011545">
    <property type="entry name" value="DEAD/DEAH_box_helicase_dom"/>
</dbReference>
<feature type="region of interest" description="Disordered" evidence="3">
    <location>
        <begin position="202"/>
        <end position="228"/>
    </location>
</feature>
<feature type="compositionally biased region" description="Basic and acidic residues" evidence="3">
    <location>
        <begin position="202"/>
        <end position="227"/>
    </location>
</feature>
<dbReference type="SMART" id="SM00490">
    <property type="entry name" value="HELICc"/>
    <property type="match status" value="1"/>
</dbReference>
<accession>A0A5B8Y0U6</accession>
<evidence type="ECO:0000259" key="5">
    <source>
        <dbReference type="PROSITE" id="PS51194"/>
    </source>
</evidence>
<keyword evidence="7" id="KW-1185">Reference proteome</keyword>
<dbReference type="RefSeq" id="WP_146963222.1">
    <property type="nucleotide sequence ID" value="NZ_CP042467.1"/>
</dbReference>
<dbReference type="GO" id="GO:0005524">
    <property type="term" value="F:ATP binding"/>
    <property type="evidence" value="ECO:0007669"/>
    <property type="project" value="UniProtKB-KW"/>
</dbReference>
<dbReference type="PANTHER" id="PTHR47957">
    <property type="entry name" value="ATP-DEPENDENT HELICASE HRQ1"/>
    <property type="match status" value="1"/>
</dbReference>
<dbReference type="InterPro" id="IPR001650">
    <property type="entry name" value="Helicase_C-like"/>
</dbReference>
<dbReference type="PROSITE" id="PS51194">
    <property type="entry name" value="HELICASE_CTER"/>
    <property type="match status" value="1"/>
</dbReference>
<dbReference type="GO" id="GO:0006289">
    <property type="term" value="P:nucleotide-excision repair"/>
    <property type="evidence" value="ECO:0007669"/>
    <property type="project" value="TreeGrafter"/>
</dbReference>
<dbReference type="SMART" id="SM00487">
    <property type="entry name" value="DEXDc"/>
    <property type="match status" value="1"/>
</dbReference>
<dbReference type="OrthoDB" id="9815222at2"/>
<dbReference type="InterPro" id="IPR014001">
    <property type="entry name" value="Helicase_ATP-bd"/>
</dbReference>
<keyword evidence="1" id="KW-0547">Nucleotide-binding</keyword>
<dbReference type="Pfam" id="PF00271">
    <property type="entry name" value="Helicase_C"/>
    <property type="match status" value="1"/>
</dbReference>
<gene>
    <name evidence="6" type="ORF">FRD01_22540</name>
</gene>
<feature type="domain" description="Helicase C-terminal" evidence="5">
    <location>
        <begin position="965"/>
        <end position="1123"/>
    </location>
</feature>
<evidence type="ECO:0000256" key="1">
    <source>
        <dbReference type="ARBA" id="ARBA00022741"/>
    </source>
</evidence>
<dbReference type="Pfam" id="PF09369">
    <property type="entry name" value="MZB"/>
    <property type="match status" value="1"/>
</dbReference>
<evidence type="ECO:0000256" key="3">
    <source>
        <dbReference type="SAM" id="MobiDB-lite"/>
    </source>
</evidence>
<keyword evidence="6" id="KW-0347">Helicase</keyword>
<dbReference type="SUPFAM" id="SSF52540">
    <property type="entry name" value="P-loop containing nucleoside triphosphate hydrolases"/>
    <property type="match status" value="2"/>
</dbReference>
<organism evidence="6 7">
    <name type="scientific">Microvenator marinus</name>
    <dbReference type="NCBI Taxonomy" id="2600177"/>
    <lineage>
        <taxon>Bacteria</taxon>
        <taxon>Deltaproteobacteria</taxon>
        <taxon>Bradymonadales</taxon>
        <taxon>Microvenatoraceae</taxon>
        <taxon>Microvenator</taxon>
    </lineage>
</organism>
<dbReference type="PROSITE" id="PS51192">
    <property type="entry name" value="HELICASE_ATP_BIND_1"/>
    <property type="match status" value="1"/>
</dbReference>
<evidence type="ECO:0000313" key="6">
    <source>
        <dbReference type="EMBL" id="QED29963.1"/>
    </source>
</evidence>
<feature type="domain" description="Helicase ATP-binding" evidence="4">
    <location>
        <begin position="96"/>
        <end position="310"/>
    </location>
</feature>